<keyword evidence="2" id="KW-1185">Reference proteome</keyword>
<gene>
    <name evidence="1" type="ORF">DPMN_119760</name>
</gene>
<dbReference type="EMBL" id="JAIWYP010000005">
    <property type="protein sequence ID" value="KAH3818164.1"/>
    <property type="molecule type" value="Genomic_DNA"/>
</dbReference>
<organism evidence="1 2">
    <name type="scientific">Dreissena polymorpha</name>
    <name type="common">Zebra mussel</name>
    <name type="synonym">Mytilus polymorpha</name>
    <dbReference type="NCBI Taxonomy" id="45954"/>
    <lineage>
        <taxon>Eukaryota</taxon>
        <taxon>Metazoa</taxon>
        <taxon>Spiralia</taxon>
        <taxon>Lophotrochozoa</taxon>
        <taxon>Mollusca</taxon>
        <taxon>Bivalvia</taxon>
        <taxon>Autobranchia</taxon>
        <taxon>Heteroconchia</taxon>
        <taxon>Euheterodonta</taxon>
        <taxon>Imparidentia</taxon>
        <taxon>Neoheterodontei</taxon>
        <taxon>Myida</taxon>
        <taxon>Dreissenoidea</taxon>
        <taxon>Dreissenidae</taxon>
        <taxon>Dreissena</taxon>
    </lineage>
</organism>
<evidence type="ECO:0000313" key="2">
    <source>
        <dbReference type="Proteomes" id="UP000828390"/>
    </source>
</evidence>
<proteinExistence type="predicted"/>
<sequence length="50" mass="5382">MADESIEVCGLDGSFATVNCTSTPMKTISAETPLDLSKNMSPISQDKCQW</sequence>
<name>A0A9D4JPN6_DREPO</name>
<accession>A0A9D4JPN6</accession>
<reference evidence="1" key="1">
    <citation type="journal article" date="2019" name="bioRxiv">
        <title>The Genome of the Zebra Mussel, Dreissena polymorpha: A Resource for Invasive Species Research.</title>
        <authorList>
            <person name="McCartney M.A."/>
            <person name="Auch B."/>
            <person name="Kono T."/>
            <person name="Mallez S."/>
            <person name="Zhang Y."/>
            <person name="Obille A."/>
            <person name="Becker A."/>
            <person name="Abrahante J.E."/>
            <person name="Garbe J."/>
            <person name="Badalamenti J.P."/>
            <person name="Herman A."/>
            <person name="Mangelson H."/>
            <person name="Liachko I."/>
            <person name="Sullivan S."/>
            <person name="Sone E.D."/>
            <person name="Koren S."/>
            <person name="Silverstein K.A.T."/>
            <person name="Beckman K.B."/>
            <person name="Gohl D.M."/>
        </authorList>
    </citation>
    <scope>NUCLEOTIDE SEQUENCE</scope>
    <source>
        <strain evidence="1">Duluth1</strain>
        <tissue evidence="1">Whole animal</tissue>
    </source>
</reference>
<comment type="caution">
    <text evidence="1">The sequence shown here is derived from an EMBL/GenBank/DDBJ whole genome shotgun (WGS) entry which is preliminary data.</text>
</comment>
<dbReference type="Proteomes" id="UP000828390">
    <property type="component" value="Unassembled WGS sequence"/>
</dbReference>
<reference evidence="1" key="2">
    <citation type="submission" date="2020-11" db="EMBL/GenBank/DDBJ databases">
        <authorList>
            <person name="McCartney M.A."/>
            <person name="Auch B."/>
            <person name="Kono T."/>
            <person name="Mallez S."/>
            <person name="Becker A."/>
            <person name="Gohl D.M."/>
            <person name="Silverstein K.A.T."/>
            <person name="Koren S."/>
            <person name="Bechman K.B."/>
            <person name="Herman A."/>
            <person name="Abrahante J.E."/>
            <person name="Garbe J."/>
        </authorList>
    </citation>
    <scope>NUCLEOTIDE SEQUENCE</scope>
    <source>
        <strain evidence="1">Duluth1</strain>
        <tissue evidence="1">Whole animal</tissue>
    </source>
</reference>
<protein>
    <submittedName>
        <fullName evidence="1">Uncharacterized protein</fullName>
    </submittedName>
</protein>
<dbReference type="AlphaFoldDB" id="A0A9D4JPN6"/>
<evidence type="ECO:0000313" key="1">
    <source>
        <dbReference type="EMBL" id="KAH3818164.1"/>
    </source>
</evidence>